<evidence type="ECO:0000313" key="2">
    <source>
        <dbReference type="Proteomes" id="UP000256970"/>
    </source>
</evidence>
<sequence length="124" mass="11740">MAWHLCTPALVAAGGAEVAGVAGDLGMGAQAARWAGAGGKLGAVAQEVAALLRQISCGSSFECGSLHAESVAVMYQAAAAGHAAGGAEVAGVAGDLGMGAQAARWAGAGGKLGAVAQEVAALLR</sequence>
<dbReference type="AlphaFoldDB" id="A0A383VV69"/>
<dbReference type="EMBL" id="FNXT01000873">
    <property type="protein sequence ID" value="SZX68682.1"/>
    <property type="molecule type" value="Genomic_DNA"/>
</dbReference>
<gene>
    <name evidence="1" type="ORF">BQ4739_LOCUS9013</name>
</gene>
<organism evidence="1 2">
    <name type="scientific">Tetradesmus obliquus</name>
    <name type="common">Green alga</name>
    <name type="synonym">Acutodesmus obliquus</name>
    <dbReference type="NCBI Taxonomy" id="3088"/>
    <lineage>
        <taxon>Eukaryota</taxon>
        <taxon>Viridiplantae</taxon>
        <taxon>Chlorophyta</taxon>
        <taxon>core chlorophytes</taxon>
        <taxon>Chlorophyceae</taxon>
        <taxon>CS clade</taxon>
        <taxon>Sphaeropleales</taxon>
        <taxon>Scenedesmaceae</taxon>
        <taxon>Tetradesmus</taxon>
    </lineage>
</organism>
<dbReference type="Proteomes" id="UP000256970">
    <property type="component" value="Unassembled WGS sequence"/>
</dbReference>
<evidence type="ECO:0000313" key="1">
    <source>
        <dbReference type="EMBL" id="SZX68682.1"/>
    </source>
</evidence>
<name>A0A383VV69_TETOB</name>
<protein>
    <submittedName>
        <fullName evidence="1">Uncharacterized protein</fullName>
    </submittedName>
</protein>
<proteinExistence type="predicted"/>
<keyword evidence="2" id="KW-1185">Reference proteome</keyword>
<accession>A0A383VV69</accession>
<reference evidence="1 2" key="1">
    <citation type="submission" date="2016-10" db="EMBL/GenBank/DDBJ databases">
        <authorList>
            <person name="Cai Z."/>
        </authorList>
    </citation>
    <scope>NUCLEOTIDE SEQUENCE [LARGE SCALE GENOMIC DNA]</scope>
</reference>